<accession>A0ABU3QVU5</accession>
<reference evidence="2 3" key="1">
    <citation type="submission" date="2023-10" db="EMBL/GenBank/DDBJ databases">
        <title>Psychrosphaera aquimaarina strain SW33 isolated from seawater.</title>
        <authorList>
            <person name="Bayburt H."/>
            <person name="Kim J.M."/>
            <person name="Choi B.J."/>
            <person name="Jeon C.O."/>
        </authorList>
    </citation>
    <scope>NUCLEOTIDE SEQUENCE [LARGE SCALE GENOMIC DNA]</scope>
    <source>
        <strain evidence="2 3">KCTC 52743</strain>
    </source>
</reference>
<evidence type="ECO:0000313" key="2">
    <source>
        <dbReference type="EMBL" id="MDU0111556.1"/>
    </source>
</evidence>
<proteinExistence type="predicted"/>
<sequence length="75" mass="8390">MSQINLVEITTEYIELNKFLKFENLVESGGHAKLVIADGQVRVNGKVAMQTRKKVRDGDVVTLAGEQYKIVVVQE</sequence>
<dbReference type="PROSITE" id="PS50889">
    <property type="entry name" value="S4"/>
    <property type="match status" value="1"/>
</dbReference>
<organism evidence="2 3">
    <name type="scientific">Psychrosphaera aquimarina</name>
    <dbReference type="NCBI Taxonomy" id="2044854"/>
    <lineage>
        <taxon>Bacteria</taxon>
        <taxon>Pseudomonadati</taxon>
        <taxon>Pseudomonadota</taxon>
        <taxon>Gammaproteobacteria</taxon>
        <taxon>Alteromonadales</taxon>
        <taxon>Pseudoalteromonadaceae</taxon>
        <taxon>Psychrosphaera</taxon>
    </lineage>
</organism>
<name>A0ABU3QVU5_9GAMM</name>
<dbReference type="Proteomes" id="UP001257914">
    <property type="component" value="Unassembled WGS sequence"/>
</dbReference>
<dbReference type="CDD" id="cd00165">
    <property type="entry name" value="S4"/>
    <property type="match status" value="1"/>
</dbReference>
<dbReference type="RefSeq" id="WP_216055586.1">
    <property type="nucleotide sequence ID" value="NZ_JAWCUA010000001.1"/>
</dbReference>
<protein>
    <submittedName>
        <fullName evidence="2">RNA-binding S4 domain-containing protein</fullName>
    </submittedName>
</protein>
<evidence type="ECO:0000256" key="1">
    <source>
        <dbReference type="PROSITE-ProRule" id="PRU00182"/>
    </source>
</evidence>
<keyword evidence="3" id="KW-1185">Reference proteome</keyword>
<dbReference type="Pfam" id="PF13275">
    <property type="entry name" value="S4_2"/>
    <property type="match status" value="1"/>
</dbReference>
<keyword evidence="1" id="KW-0694">RNA-binding</keyword>
<gene>
    <name evidence="2" type="ORF">RT723_00740</name>
</gene>
<dbReference type="EMBL" id="JAWCUA010000001">
    <property type="protein sequence ID" value="MDU0111556.1"/>
    <property type="molecule type" value="Genomic_DNA"/>
</dbReference>
<evidence type="ECO:0000313" key="3">
    <source>
        <dbReference type="Proteomes" id="UP001257914"/>
    </source>
</evidence>
<comment type="caution">
    <text evidence="2">The sequence shown here is derived from an EMBL/GenBank/DDBJ whole genome shotgun (WGS) entry which is preliminary data.</text>
</comment>